<dbReference type="InterPro" id="IPR050426">
    <property type="entry name" value="Glycosyltransferase_28"/>
</dbReference>
<protein>
    <submittedName>
        <fullName evidence="2">Glycosyl transferase</fullName>
    </submittedName>
</protein>
<dbReference type="PANTHER" id="PTHR48050">
    <property type="entry name" value="STEROL 3-BETA-GLUCOSYLTRANSFERASE"/>
    <property type="match status" value="1"/>
</dbReference>
<keyword evidence="3" id="KW-1185">Reference proteome</keyword>
<dbReference type="AlphaFoldDB" id="A0A1X0BTI3"/>
<dbReference type="Gene3D" id="3.40.50.2000">
    <property type="entry name" value="Glycogen Phosphorylase B"/>
    <property type="match status" value="2"/>
</dbReference>
<reference evidence="2 3" key="1">
    <citation type="journal article" date="2019" name="Emerg. Microbes Infect.">
        <title>Comprehensive subspecies identification of 175 nontuberculous mycobacteria species based on 7547 genomic profiles.</title>
        <authorList>
            <person name="Matsumoto Y."/>
            <person name="Kinjo T."/>
            <person name="Motooka D."/>
            <person name="Nabeya D."/>
            <person name="Jung N."/>
            <person name="Uechi K."/>
            <person name="Horii T."/>
            <person name="Iida T."/>
            <person name="Fujita J."/>
            <person name="Nakamura S."/>
        </authorList>
    </citation>
    <scope>NUCLEOTIDE SEQUENCE [LARGE SCALE GENOMIC DNA]</scope>
    <source>
        <strain evidence="2 3">JCM 18439</strain>
    </source>
</reference>
<evidence type="ECO:0000313" key="3">
    <source>
        <dbReference type="Proteomes" id="UP000466431"/>
    </source>
</evidence>
<feature type="domain" description="Erythromycin biosynthesis protein CIII-like C-terminal" evidence="1">
    <location>
        <begin position="268"/>
        <end position="387"/>
    </location>
</feature>
<accession>A0A1X0BTI3</accession>
<dbReference type="GO" id="GO:0008194">
    <property type="term" value="F:UDP-glycosyltransferase activity"/>
    <property type="evidence" value="ECO:0007669"/>
    <property type="project" value="InterPro"/>
</dbReference>
<dbReference type="KEGG" id="mcee:MCEL_28870"/>
<dbReference type="GO" id="GO:0017000">
    <property type="term" value="P:antibiotic biosynthetic process"/>
    <property type="evidence" value="ECO:0007669"/>
    <property type="project" value="UniProtKB-ARBA"/>
</dbReference>
<dbReference type="EMBL" id="AP022591">
    <property type="protein sequence ID" value="BBY44592.1"/>
    <property type="molecule type" value="Genomic_DNA"/>
</dbReference>
<keyword evidence="2" id="KW-0808">Transferase</keyword>
<evidence type="ECO:0000259" key="1">
    <source>
        <dbReference type="Pfam" id="PF06722"/>
    </source>
</evidence>
<evidence type="ECO:0000313" key="2">
    <source>
        <dbReference type="EMBL" id="BBY44592.1"/>
    </source>
</evidence>
<gene>
    <name evidence="2" type="ORF">MCEL_28870</name>
</gene>
<dbReference type="STRING" id="1249101.BST21_14235"/>
<dbReference type="SUPFAM" id="SSF53756">
    <property type="entry name" value="UDP-Glycosyltransferase/glycogen phosphorylase"/>
    <property type="match status" value="1"/>
</dbReference>
<dbReference type="PANTHER" id="PTHR48050:SF13">
    <property type="entry name" value="STEROL 3-BETA-GLUCOSYLTRANSFERASE UGT80A2"/>
    <property type="match status" value="1"/>
</dbReference>
<dbReference type="InterPro" id="IPR010610">
    <property type="entry name" value="EryCIII-like_C"/>
</dbReference>
<dbReference type="Proteomes" id="UP000466431">
    <property type="component" value="Chromosome"/>
</dbReference>
<dbReference type="Pfam" id="PF06722">
    <property type="entry name" value="EryCIII-like_C"/>
    <property type="match status" value="1"/>
</dbReference>
<organism evidence="2 3">
    <name type="scientific">Mycolicibacterium celeriflavum</name>
    <name type="common">Mycobacterium celeriflavum</name>
    <dbReference type="NCBI Taxonomy" id="1249101"/>
    <lineage>
        <taxon>Bacteria</taxon>
        <taxon>Bacillati</taxon>
        <taxon>Actinomycetota</taxon>
        <taxon>Actinomycetes</taxon>
        <taxon>Mycobacteriales</taxon>
        <taxon>Mycobacteriaceae</taxon>
        <taxon>Mycolicibacterium</taxon>
    </lineage>
</organism>
<dbReference type="InterPro" id="IPR002213">
    <property type="entry name" value="UDP_glucos_trans"/>
</dbReference>
<name>A0A1X0BTI3_MYCCF</name>
<dbReference type="GO" id="GO:0016758">
    <property type="term" value="F:hexosyltransferase activity"/>
    <property type="evidence" value="ECO:0007669"/>
    <property type="project" value="UniProtKB-ARBA"/>
</dbReference>
<dbReference type="RefSeq" id="WP_083003566.1">
    <property type="nucleotide sequence ID" value="NZ_AP022591.1"/>
</dbReference>
<dbReference type="OrthoDB" id="6620093at2"/>
<sequence>MARILAYTSPALGHMLPISALLSELSRRGHTIHLRTLSSAVDMATRLGFDAAAINPHIECIPLGDGNTTDARRALQIGVAALGRRATHEVTDLAAAIADLAPDALLIDVNCWGARSVAEAGDIPWACFSPYTPPMRSPGVPPFGLGLKPMQGALGRARDALVQAVVGRSIERTMLPSVNTIRANVGLPAVATADEYLRRAPLMLVATGKPFQYEQTDWGDAVHMIGPCTLDPGCGTASDWLADIDRPLVLVTTSSEPQADAELVSMSLAALADEPVHVIATVPAGPLEGLTTSPNATVCGMVPHEAVLARSVCAITHGGMGATQKALLHGVPVCVVPFGRDQFEVARRVEVARCGTRLPAKKLSAPRLRTKVLQAQTMTDGAKRVAAGFEATGGTSRGADLFEERILP</sequence>
<proteinExistence type="predicted"/>
<dbReference type="CDD" id="cd03784">
    <property type="entry name" value="GT1_Gtf-like"/>
    <property type="match status" value="1"/>
</dbReference>